<gene>
    <name evidence="6" type="ORF">LY90DRAFT_664816</name>
</gene>
<feature type="compositionally biased region" description="Polar residues" evidence="3">
    <location>
        <begin position="42"/>
        <end position="59"/>
    </location>
</feature>
<feature type="transmembrane region" description="Helical" evidence="4">
    <location>
        <begin position="6"/>
        <end position="25"/>
    </location>
</feature>
<feature type="compositionally biased region" description="Low complexity" evidence="3">
    <location>
        <begin position="138"/>
        <end position="193"/>
    </location>
</feature>
<dbReference type="PROSITE" id="PS50002">
    <property type="entry name" value="SH3"/>
    <property type="match status" value="1"/>
</dbReference>
<keyword evidence="4" id="KW-0472">Membrane</keyword>
<evidence type="ECO:0000256" key="4">
    <source>
        <dbReference type="SAM" id="Phobius"/>
    </source>
</evidence>
<evidence type="ECO:0000313" key="7">
    <source>
        <dbReference type="Proteomes" id="UP000193920"/>
    </source>
</evidence>
<keyword evidence="4" id="KW-0812">Transmembrane</keyword>
<dbReference type="STRING" id="1754190.A0A1Y2F8F7"/>
<evidence type="ECO:0000313" key="6">
    <source>
        <dbReference type="EMBL" id="ORY79195.1"/>
    </source>
</evidence>
<dbReference type="Proteomes" id="UP000193920">
    <property type="component" value="Unassembled WGS sequence"/>
</dbReference>
<dbReference type="SUPFAM" id="SSF50044">
    <property type="entry name" value="SH3-domain"/>
    <property type="match status" value="1"/>
</dbReference>
<dbReference type="EMBL" id="MCOG01000015">
    <property type="protein sequence ID" value="ORY79195.1"/>
    <property type="molecule type" value="Genomic_DNA"/>
</dbReference>
<organism evidence="6 7">
    <name type="scientific">Neocallimastix californiae</name>
    <dbReference type="NCBI Taxonomy" id="1754190"/>
    <lineage>
        <taxon>Eukaryota</taxon>
        <taxon>Fungi</taxon>
        <taxon>Fungi incertae sedis</taxon>
        <taxon>Chytridiomycota</taxon>
        <taxon>Chytridiomycota incertae sedis</taxon>
        <taxon>Neocallimastigomycetes</taxon>
        <taxon>Neocallimastigales</taxon>
        <taxon>Neocallimastigaceae</taxon>
        <taxon>Neocallimastix</taxon>
    </lineage>
</organism>
<dbReference type="OrthoDB" id="5595608at2759"/>
<dbReference type="AlphaFoldDB" id="A0A1Y2F8F7"/>
<feature type="compositionally biased region" description="Polar residues" evidence="3">
    <location>
        <begin position="80"/>
        <end position="92"/>
    </location>
</feature>
<evidence type="ECO:0000259" key="5">
    <source>
        <dbReference type="PROSITE" id="PS50002"/>
    </source>
</evidence>
<evidence type="ECO:0000256" key="2">
    <source>
        <dbReference type="PROSITE-ProRule" id="PRU00192"/>
    </source>
</evidence>
<evidence type="ECO:0000256" key="1">
    <source>
        <dbReference type="ARBA" id="ARBA00022443"/>
    </source>
</evidence>
<dbReference type="InterPro" id="IPR036028">
    <property type="entry name" value="SH3-like_dom_sf"/>
</dbReference>
<feature type="compositionally biased region" description="Basic and acidic residues" evidence="3">
    <location>
        <begin position="118"/>
        <end position="137"/>
    </location>
</feature>
<keyword evidence="7" id="KW-1185">Reference proteome</keyword>
<dbReference type="Pfam" id="PF00018">
    <property type="entry name" value="SH3_1"/>
    <property type="match status" value="1"/>
</dbReference>
<feature type="transmembrane region" description="Helical" evidence="4">
    <location>
        <begin position="218"/>
        <end position="238"/>
    </location>
</feature>
<reference evidence="6 7" key="1">
    <citation type="submission" date="2016-08" db="EMBL/GenBank/DDBJ databases">
        <title>A Parts List for Fungal Cellulosomes Revealed by Comparative Genomics.</title>
        <authorList>
            <consortium name="DOE Joint Genome Institute"/>
            <person name="Haitjema C.H."/>
            <person name="Gilmore S.P."/>
            <person name="Henske J.K."/>
            <person name="Solomon K.V."/>
            <person name="De Groot R."/>
            <person name="Kuo A."/>
            <person name="Mondo S.J."/>
            <person name="Salamov A.A."/>
            <person name="Labutti K."/>
            <person name="Zhao Z."/>
            <person name="Chiniquy J."/>
            <person name="Barry K."/>
            <person name="Brewer H.M."/>
            <person name="Purvine S.O."/>
            <person name="Wright A.T."/>
            <person name="Boxma B."/>
            <person name="Van Alen T."/>
            <person name="Hackstein J.H."/>
            <person name="Baker S.E."/>
            <person name="Grigoriev I.V."/>
            <person name="O'Malley M.A."/>
        </authorList>
    </citation>
    <scope>NUCLEOTIDE SEQUENCE [LARGE SCALE GENOMIC DNA]</scope>
    <source>
        <strain evidence="6 7">G1</strain>
    </source>
</reference>
<keyword evidence="4" id="KW-1133">Transmembrane helix</keyword>
<dbReference type="SMART" id="SM00326">
    <property type="entry name" value="SH3"/>
    <property type="match status" value="1"/>
</dbReference>
<name>A0A1Y2F8F7_9FUNG</name>
<keyword evidence="1 2" id="KW-0728">SH3 domain</keyword>
<feature type="domain" description="SH3" evidence="5">
    <location>
        <begin position="418"/>
        <end position="479"/>
    </location>
</feature>
<feature type="region of interest" description="Disordered" evidence="3">
    <location>
        <begin position="42"/>
        <end position="194"/>
    </location>
</feature>
<comment type="caution">
    <text evidence="6">The sequence shown here is derived from an EMBL/GenBank/DDBJ whole genome shotgun (WGS) entry which is preliminary data.</text>
</comment>
<dbReference type="InterPro" id="IPR001452">
    <property type="entry name" value="SH3_domain"/>
</dbReference>
<feature type="compositionally biased region" description="Polar residues" evidence="3">
    <location>
        <begin position="101"/>
        <end position="117"/>
    </location>
</feature>
<protein>
    <recommendedName>
        <fullName evidence="5">SH3 domain-containing protein</fullName>
    </recommendedName>
</protein>
<dbReference type="Gene3D" id="2.30.30.40">
    <property type="entry name" value="SH3 Domains"/>
    <property type="match status" value="1"/>
</dbReference>
<proteinExistence type="predicted"/>
<feature type="region of interest" description="Disordered" evidence="3">
    <location>
        <begin position="244"/>
        <end position="269"/>
    </location>
</feature>
<evidence type="ECO:0000256" key="3">
    <source>
        <dbReference type="SAM" id="MobiDB-lite"/>
    </source>
</evidence>
<feature type="compositionally biased region" description="Low complexity" evidence="3">
    <location>
        <begin position="60"/>
        <end position="79"/>
    </location>
</feature>
<accession>A0A1Y2F8F7</accession>
<sequence length="484" mass="54155">MKILEAYIYFFIIILVLNVKASDIYEYKFNRKIKRDDTIAVTSNSGEEVNSPTNNLTPSTPDETVPEPTKPTETIITTPSQEITTSTPTTLPEQEPDKTISPPSDQETKTSVNNSNNEDIKTKTDDTPNRTSSHESTNHSNSNSNNNYNNNNNNNSSNDNNSKTSNNNNNIKDSIDNSSNSSNTSSSNNNTSNAINAIKTSTNTLNQKNDKGGLSRGIAALIIVGVIIVWSVVILILIKLSKRPKSSEDYPNPVLNVDSSDHLNPQSKMSEDPMVESMYYNQNEATIPVARTIYGINENLQYYQSQQPQYDNVGIDISNQYQYQQDNYQNYRNSFVDDMRPNSINNGIMINDYPLPQQEVIQPIRNHSSLRHPTVTSDVPEVPLEDYNNPSMMNGEITNVGQISHKVIINRVNNIPIKPGTTHKAQFSFSPNMNDELRINSGDSIEIIEVYNDGWSYGKNIITNEVGVFPISFITGYNDPSNNF</sequence>